<dbReference type="PANTHER" id="PTHR34135">
    <property type="entry name" value="LYSOZYME"/>
    <property type="match status" value="1"/>
</dbReference>
<name>A0A9D0YYD8_9FIRM</name>
<comment type="similarity">
    <text evidence="1">Belongs to the glycosyl hydrolase 25 family.</text>
</comment>
<dbReference type="GO" id="GO:0009253">
    <property type="term" value="P:peptidoglycan catabolic process"/>
    <property type="evidence" value="ECO:0007669"/>
    <property type="project" value="InterPro"/>
</dbReference>
<dbReference type="AlphaFoldDB" id="A0A9D0YYD8"/>
<dbReference type="CDD" id="cd06414">
    <property type="entry name" value="GH25_LytC-like"/>
    <property type="match status" value="1"/>
</dbReference>
<reference evidence="3" key="2">
    <citation type="journal article" date="2021" name="PeerJ">
        <title>Extensive microbial diversity within the chicken gut microbiome revealed by metagenomics and culture.</title>
        <authorList>
            <person name="Gilroy R."/>
            <person name="Ravi A."/>
            <person name="Getino M."/>
            <person name="Pursley I."/>
            <person name="Horton D.L."/>
            <person name="Alikhan N.F."/>
            <person name="Baker D."/>
            <person name="Gharbi K."/>
            <person name="Hall N."/>
            <person name="Watson M."/>
            <person name="Adriaenssens E.M."/>
            <person name="Foster-Nyarko E."/>
            <person name="Jarju S."/>
            <person name="Secka A."/>
            <person name="Antonio M."/>
            <person name="Oren A."/>
            <person name="Chaudhuri R.R."/>
            <person name="La Ragione R."/>
            <person name="Hildebrand F."/>
            <person name="Pallen M.J."/>
        </authorList>
    </citation>
    <scope>NUCLEOTIDE SEQUENCE</scope>
    <source>
        <strain evidence="3">CHK165-10780</strain>
    </source>
</reference>
<organism evidence="3 4">
    <name type="scientific">Candidatus Faecenecus gallistercoris</name>
    <dbReference type="NCBI Taxonomy" id="2840793"/>
    <lineage>
        <taxon>Bacteria</taxon>
        <taxon>Bacillati</taxon>
        <taxon>Bacillota</taxon>
        <taxon>Bacillota incertae sedis</taxon>
        <taxon>Candidatus Faecenecus</taxon>
    </lineage>
</organism>
<dbReference type="Gene3D" id="3.20.20.80">
    <property type="entry name" value="Glycosidases"/>
    <property type="match status" value="1"/>
</dbReference>
<accession>A0A9D0YYD8</accession>
<sequence>MKKSSIGSSFFFEGFMKKWIWIVVLILIVILLLLLVWYFGFRNRVLVLPKQDTVLEIYEPIDLKDVISLEEGTVISKEYTPTSLGDVTVSFQYQTESNRKRNGEVTFSVVDTVAPYVHLSNSYSISVGSDDFVSDILCADNYDANPSCIVEGEYDLNTVGTYPLTFVATDSSSNVTEKDFTLRVYQPSSGGGSSTTPKGTSLEEVVSLAEEKDMSFGIDVSKWQEYIDWEAVKESGVSFVMIRIGSQKGIGGEYVLDPYFEQNYEGATSVDLPVGVYFYSYGKDVEDAKNQAQWIIDTLDGRKLDLPVAFDWECFSYFNQFDLSLYGLNEVAESFFQTIEDAGYETMLYGSKNYLNNLWIYNQNDIWLAHYTKSTDYDKAYQYWQFTNQGKIPGISGFVDINFSPIS</sequence>
<protein>
    <submittedName>
        <fullName evidence="3">Glycoside hydrolase family 25 protein</fullName>
    </submittedName>
</protein>
<evidence type="ECO:0000256" key="1">
    <source>
        <dbReference type="ARBA" id="ARBA00010646"/>
    </source>
</evidence>
<evidence type="ECO:0000313" key="4">
    <source>
        <dbReference type="Proteomes" id="UP000886725"/>
    </source>
</evidence>
<dbReference type="PROSITE" id="PS51904">
    <property type="entry name" value="GLYCOSYL_HYDROL_F25_2"/>
    <property type="match status" value="1"/>
</dbReference>
<reference evidence="3" key="1">
    <citation type="submission" date="2020-10" db="EMBL/GenBank/DDBJ databases">
        <authorList>
            <person name="Gilroy R."/>
        </authorList>
    </citation>
    <scope>NUCLEOTIDE SEQUENCE</scope>
    <source>
        <strain evidence="3">CHK165-10780</strain>
    </source>
</reference>
<dbReference type="Gene3D" id="2.60.40.10">
    <property type="entry name" value="Immunoglobulins"/>
    <property type="match status" value="1"/>
</dbReference>
<dbReference type="Proteomes" id="UP000886725">
    <property type="component" value="Unassembled WGS sequence"/>
</dbReference>
<dbReference type="GO" id="GO:0003796">
    <property type="term" value="F:lysozyme activity"/>
    <property type="evidence" value="ECO:0007669"/>
    <property type="project" value="InterPro"/>
</dbReference>
<evidence type="ECO:0000313" key="3">
    <source>
        <dbReference type="EMBL" id="HIQ64526.1"/>
    </source>
</evidence>
<dbReference type="Pfam" id="PF01183">
    <property type="entry name" value="Glyco_hydro_25"/>
    <property type="match status" value="1"/>
</dbReference>
<feature type="transmembrane region" description="Helical" evidence="2">
    <location>
        <begin position="20"/>
        <end position="40"/>
    </location>
</feature>
<dbReference type="InterPro" id="IPR017853">
    <property type="entry name" value="GH"/>
</dbReference>
<keyword evidence="2" id="KW-0472">Membrane</keyword>
<dbReference type="PANTHER" id="PTHR34135:SF2">
    <property type="entry name" value="LYSOZYME"/>
    <property type="match status" value="1"/>
</dbReference>
<dbReference type="InterPro" id="IPR013783">
    <property type="entry name" value="Ig-like_fold"/>
</dbReference>
<comment type="caution">
    <text evidence="3">The sequence shown here is derived from an EMBL/GenBank/DDBJ whole genome shotgun (WGS) entry which is preliminary data.</text>
</comment>
<keyword evidence="2" id="KW-0812">Transmembrane</keyword>
<dbReference type="EMBL" id="DVFU01000044">
    <property type="protein sequence ID" value="HIQ64526.1"/>
    <property type="molecule type" value="Genomic_DNA"/>
</dbReference>
<evidence type="ECO:0000256" key="2">
    <source>
        <dbReference type="SAM" id="Phobius"/>
    </source>
</evidence>
<gene>
    <name evidence="3" type="ORF">IAC85_02180</name>
</gene>
<keyword evidence="3" id="KW-0378">Hydrolase</keyword>
<dbReference type="GO" id="GO:0016998">
    <property type="term" value="P:cell wall macromolecule catabolic process"/>
    <property type="evidence" value="ECO:0007669"/>
    <property type="project" value="InterPro"/>
</dbReference>
<proteinExistence type="inferred from homology"/>
<dbReference type="GO" id="GO:0016052">
    <property type="term" value="P:carbohydrate catabolic process"/>
    <property type="evidence" value="ECO:0007669"/>
    <property type="project" value="TreeGrafter"/>
</dbReference>
<dbReference type="InterPro" id="IPR002053">
    <property type="entry name" value="Glyco_hydro_25"/>
</dbReference>
<keyword evidence="2" id="KW-1133">Transmembrane helix</keyword>
<dbReference type="SUPFAM" id="SSF51445">
    <property type="entry name" value="(Trans)glycosidases"/>
    <property type="match status" value="1"/>
</dbReference>